<name>A0A7D0TD26_9DIPT</name>
<keyword evidence="8 14" id="KW-1133">Transmembrane helix</keyword>
<organism evidence="15">
    <name type="scientific">Propsilocerus akamusi</name>
    <dbReference type="NCBI Taxonomy" id="903466"/>
    <lineage>
        <taxon>Eukaryota</taxon>
        <taxon>Metazoa</taxon>
        <taxon>Ecdysozoa</taxon>
        <taxon>Arthropoda</taxon>
        <taxon>Hexapoda</taxon>
        <taxon>Insecta</taxon>
        <taxon>Pterygota</taxon>
        <taxon>Neoptera</taxon>
        <taxon>Endopterygota</taxon>
        <taxon>Diptera</taxon>
        <taxon>Nematocera</taxon>
        <taxon>Chironomoidea</taxon>
        <taxon>Chironomidae</taxon>
        <taxon>Propsilocerus</taxon>
    </lineage>
</organism>
<reference evidence="15" key="1">
    <citation type="submission" date="2019-07" db="EMBL/GenBank/DDBJ databases">
        <title>Identification and Expression Pattern of Chemosensory Genes from the Transcriptome of the Propsilocerus akamusi.</title>
        <authorList>
            <person name="Yan C."/>
            <person name="Pan L."/>
        </authorList>
    </citation>
    <scope>NUCLEOTIDE SEQUENCE</scope>
</reference>
<evidence type="ECO:0000256" key="3">
    <source>
        <dbReference type="ARBA" id="ARBA00010532"/>
    </source>
</evidence>
<evidence type="ECO:0000256" key="12">
    <source>
        <dbReference type="ARBA" id="ARBA00023180"/>
    </source>
</evidence>
<accession>A0A7D0TD26</accession>
<dbReference type="GO" id="GO:0005044">
    <property type="term" value="F:scavenger receptor activity"/>
    <property type="evidence" value="ECO:0007669"/>
    <property type="project" value="TreeGrafter"/>
</dbReference>
<comment type="function">
    <text evidence="1">Plays an olfactory role that is not restricted to pheromone sensitivity.</text>
</comment>
<dbReference type="GO" id="GO:0007608">
    <property type="term" value="P:sensory perception of smell"/>
    <property type="evidence" value="ECO:0007669"/>
    <property type="project" value="UniProtKB-KW"/>
</dbReference>
<sequence length="570" mass="65214">MSKWILIGPLVGVVCVALGLILGYAVFPPMVKQKIIESVELNKDTEQYERWKELPLPLDFKVYLFNVTNPAEIQMGEQPKVEEIGPFVYSQYRKKYNIRFSRDKERASYYQQMRFEFNAEKSYPLTEDDKVVVLNVQLNSILQIIDKDFKQIVTNMTRGIEKQIDKTPVINVVKRMLDRYTPLQSILQLVESETPSFMPLINGEIGRVFGPTTSFFMETTPRQFLFEGVEFCKNPIGFAGTICDLIEKRNSTTITRSSFGNSLSFSMFGHKNRTHDGLYEINTGIRRLDKLLKIEKWRNARTLSMWKSDKHGAPSTCQYINGTDATAAAPFRKENDNFYIFSSDICRSVQLFYDNKIKYEGIEGYRYSTRDNFLSEVGPQYGTECFCVNKIKNALTNDDGCLYPGAIDLTECLDAPVVVTMPHFLDADERYGLLIDGLNPSHDKHKIFIDIEPYTGAPLRGGKKVQFNMFLRKIDSITLTDKFNIPRLFPVVWVDEGLELNEQMTNMIKNDLINVLTILDVVQWTLVGVGAAIAVCTLIWFVFAMKKKTVTKTTSVEPIYEGKTEVPQSS</sequence>
<evidence type="ECO:0000256" key="2">
    <source>
        <dbReference type="ARBA" id="ARBA00004236"/>
    </source>
</evidence>
<evidence type="ECO:0000256" key="14">
    <source>
        <dbReference type="SAM" id="Phobius"/>
    </source>
</evidence>
<evidence type="ECO:0000313" key="15">
    <source>
        <dbReference type="EMBL" id="QGW50718.1"/>
    </source>
</evidence>
<evidence type="ECO:0000256" key="4">
    <source>
        <dbReference type="ARBA" id="ARBA00022475"/>
    </source>
</evidence>
<evidence type="ECO:0000256" key="8">
    <source>
        <dbReference type="ARBA" id="ARBA00022989"/>
    </source>
</evidence>
<dbReference type="PANTHER" id="PTHR11923:SF109">
    <property type="entry name" value="SENSORY NEURON MEMBRANE PROTEIN 2"/>
    <property type="match status" value="1"/>
</dbReference>
<comment type="subcellular location">
    <subcellularLocation>
        <location evidence="2">Cell membrane</location>
    </subcellularLocation>
</comment>
<feature type="transmembrane region" description="Helical" evidence="14">
    <location>
        <begin position="521"/>
        <end position="543"/>
    </location>
</feature>
<comment type="similarity">
    <text evidence="3">Belongs to the CD36 family.</text>
</comment>
<dbReference type="PRINTS" id="PR01609">
    <property type="entry name" value="CD36FAMILY"/>
</dbReference>
<evidence type="ECO:0000256" key="6">
    <source>
        <dbReference type="ARBA" id="ARBA00022692"/>
    </source>
</evidence>
<evidence type="ECO:0000256" key="7">
    <source>
        <dbReference type="ARBA" id="ARBA00022725"/>
    </source>
</evidence>
<keyword evidence="6 14" id="KW-0812">Transmembrane</keyword>
<evidence type="ECO:0000256" key="13">
    <source>
        <dbReference type="ARBA" id="ARBA00040645"/>
    </source>
</evidence>
<dbReference type="PANTHER" id="PTHR11923">
    <property type="entry name" value="SCAVENGER RECEPTOR CLASS B TYPE-1 SR-B1"/>
    <property type="match status" value="1"/>
</dbReference>
<evidence type="ECO:0000256" key="11">
    <source>
        <dbReference type="ARBA" id="ARBA00023170"/>
    </source>
</evidence>
<feature type="transmembrane region" description="Helical" evidence="14">
    <location>
        <begin position="7"/>
        <end position="27"/>
    </location>
</feature>
<keyword evidence="4" id="KW-1003">Cell membrane</keyword>
<dbReference type="AlphaFoldDB" id="A0A7D0TD26"/>
<proteinExistence type="evidence at transcript level"/>
<dbReference type="Pfam" id="PF01130">
    <property type="entry name" value="CD36"/>
    <property type="match status" value="1"/>
</dbReference>
<dbReference type="EMBL" id="MN133045">
    <property type="protein sequence ID" value="QGW50718.1"/>
    <property type="molecule type" value="mRNA"/>
</dbReference>
<dbReference type="GO" id="GO:0005886">
    <property type="term" value="C:plasma membrane"/>
    <property type="evidence" value="ECO:0007669"/>
    <property type="project" value="UniProtKB-SubCell"/>
</dbReference>
<evidence type="ECO:0000256" key="10">
    <source>
        <dbReference type="ARBA" id="ARBA00023157"/>
    </source>
</evidence>
<protein>
    <recommendedName>
        <fullName evidence="13">Sensory neuron membrane protein 2</fullName>
    </recommendedName>
</protein>
<dbReference type="GO" id="GO:0005737">
    <property type="term" value="C:cytoplasm"/>
    <property type="evidence" value="ECO:0007669"/>
    <property type="project" value="TreeGrafter"/>
</dbReference>
<keyword evidence="7" id="KW-0552">Olfaction</keyword>
<keyword evidence="10" id="KW-1015">Disulfide bond</keyword>
<evidence type="ECO:0000256" key="5">
    <source>
        <dbReference type="ARBA" id="ARBA00022606"/>
    </source>
</evidence>
<evidence type="ECO:0000256" key="9">
    <source>
        <dbReference type="ARBA" id="ARBA00023136"/>
    </source>
</evidence>
<keyword evidence="11" id="KW-0675">Receptor</keyword>
<evidence type="ECO:0000256" key="1">
    <source>
        <dbReference type="ARBA" id="ARBA00003156"/>
    </source>
</evidence>
<dbReference type="InterPro" id="IPR002159">
    <property type="entry name" value="CD36_fam"/>
</dbReference>
<keyword evidence="9 14" id="KW-0472">Membrane</keyword>
<keyword evidence="5" id="KW-0716">Sensory transduction</keyword>
<keyword evidence="12" id="KW-0325">Glycoprotein</keyword>